<evidence type="ECO:0000313" key="1">
    <source>
        <dbReference type="EMBL" id="CSB77419.1"/>
    </source>
</evidence>
<accession>A0A655VX01</accession>
<reference evidence="1 2" key="1">
    <citation type="submission" date="2015-07" db="EMBL/GenBank/DDBJ databases">
        <authorList>
            <consortium name="Pathogen Informatics"/>
        </authorList>
    </citation>
    <scope>NUCLEOTIDE SEQUENCE [LARGE SCALE GENOMIC DNA]</scope>
    <source>
        <strain evidence="1 2">A325</strain>
    </source>
</reference>
<gene>
    <name evidence="1" type="ORF">ERS013201_00925</name>
</gene>
<name>A0A655VX01_VIBCL</name>
<dbReference type="EMBL" id="CWQJ01000004">
    <property type="protein sequence ID" value="CSB77419.1"/>
    <property type="molecule type" value="Genomic_DNA"/>
</dbReference>
<dbReference type="AntiFam" id="ANF00249">
    <property type="entry name" value="Shadow ORF (ywcA)"/>
</dbReference>
<dbReference type="AlphaFoldDB" id="A0A655VX01"/>
<evidence type="ECO:0000313" key="2">
    <source>
        <dbReference type="Proteomes" id="UP000046067"/>
    </source>
</evidence>
<sequence>MCYLGIGDALHAAHHRVEEHDRHTDHDTDVDVNFKEARKHHADTAHLSCHISERNKDGTEYGNHTRGSGVVTVSDKIRHGKFTEFT</sequence>
<proteinExistence type="predicted"/>
<dbReference type="Proteomes" id="UP000046067">
    <property type="component" value="Unassembled WGS sequence"/>
</dbReference>
<protein>
    <submittedName>
        <fullName evidence="1">Uncharacterized protein</fullName>
    </submittedName>
</protein>
<organism evidence="1 2">
    <name type="scientific">Vibrio cholerae</name>
    <dbReference type="NCBI Taxonomy" id="666"/>
    <lineage>
        <taxon>Bacteria</taxon>
        <taxon>Pseudomonadati</taxon>
        <taxon>Pseudomonadota</taxon>
        <taxon>Gammaproteobacteria</taxon>
        <taxon>Vibrionales</taxon>
        <taxon>Vibrionaceae</taxon>
        <taxon>Vibrio</taxon>
    </lineage>
</organism>